<dbReference type="GeneID" id="18479882"/>
<accession>V5UQE4</accession>
<name>V5UQE4_9CAUD</name>
<protein>
    <submittedName>
        <fullName evidence="1">Uncharacterized protein</fullName>
    </submittedName>
</protein>
<dbReference type="EMBL" id="KF713486">
    <property type="protein sequence ID" value="AHB79615.1"/>
    <property type="molecule type" value="Genomic_DNA"/>
</dbReference>
<reference evidence="1 2" key="1">
    <citation type="submission" date="2013-09" db="EMBL/GenBank/DDBJ databases">
        <authorList>
            <person name="Alapati N."/>
            <person name="Amjadi S."/>
            <person name="Brashears C.B."/>
            <person name="Briell V.C."/>
            <person name="Cody B.J."/>
            <person name="Durham R.J."/>
            <person name="Griffin A.K."/>
            <person name="Henderson M.S."/>
            <person name="Interrante E.J."/>
            <person name="Killingsworth B.W."/>
            <person name="Kolar C.R."/>
            <person name="Lee T."/>
            <person name="Mundhenk S.E."/>
            <person name="Myers M.E."/>
            <person name="Olaniyan O.M."/>
            <person name="Orlando C.M."/>
            <person name="Peterson C.E."/>
            <person name="Riley B.C."/>
            <person name="Sawyer L.E."/>
            <person name="Simitzi N.J."/>
            <person name="St Cyr M.K."/>
            <person name="White R.K."/>
            <person name="Wu H."/>
            <person name="Adair T.L."/>
            <person name="Gibbon B.C."/>
            <person name="Buck G.A."/>
            <person name="Campbell R."/>
            <person name="Carvalho M.R."/>
            <person name="Duckworth R.A."/>
            <person name="Dunn T."/>
            <person name="Halpern C."/>
            <person name="Johnson A."/>
            <person name="Kiflezghi M.G."/>
            <person name="Lee V."/>
            <person name="Loviza R.A."/>
            <person name="Serrano M.G."/>
            <person name="Shah Z.V."/>
            <person name="Sharma K."/>
            <person name="Voegtly L.J."/>
            <person name="Walstead R."/>
            <person name="Wang Y.P."/>
            <person name="Bradley K.W."/>
            <person name="Clarke D.Q."/>
            <person name="Barker L.P."/>
            <person name="Bailey C."/>
            <person name="Asai D.J."/>
            <person name="Bowman C.A."/>
            <person name="Russell D.A."/>
            <person name="Pope W.H."/>
            <person name="Jacobs-Sera D."/>
            <person name="Hendrix R.W."/>
            <person name="Hatfull G.F."/>
        </authorList>
    </citation>
    <scope>NUCLEOTIDE SEQUENCE [LARGE SCALE GENOMIC DNA]</scope>
</reference>
<dbReference type="RefSeq" id="YP_009002735.1">
    <property type="nucleotide sequence ID" value="NC_023498.1"/>
</dbReference>
<evidence type="ECO:0000313" key="2">
    <source>
        <dbReference type="Proteomes" id="UP000018806"/>
    </source>
</evidence>
<keyword evidence="2" id="KW-1185">Reference proteome</keyword>
<sequence length="95" mass="10552">MSARYYVQRTCDCQAGPFPSYSEAARHHALRAMFQPGPPMPSRVLLDVGSVEVVPSELSALLRDDPLLSAVFKLGAQSGAEEYRRYVRHSWGLSL</sequence>
<dbReference type="OrthoDB" id="37455at10239"/>
<proteinExistence type="predicted"/>
<gene>
    <name evidence="1" type="primary">85</name>
    <name evidence="1" type="ORF">PBI_VALIDUS_85</name>
</gene>
<dbReference type="KEGG" id="vg:18479882"/>
<evidence type="ECO:0000313" key="1">
    <source>
        <dbReference type="EMBL" id="AHB79615.1"/>
    </source>
</evidence>
<dbReference type="Proteomes" id="UP000018806">
    <property type="component" value="Segment"/>
</dbReference>
<organism evidence="1 2">
    <name type="scientific">Mycobacterium phage Validus</name>
    <dbReference type="NCBI Taxonomy" id="1414747"/>
    <lineage>
        <taxon>Viruses</taxon>
        <taxon>Duplodnaviria</taxon>
        <taxon>Heunggongvirae</taxon>
        <taxon>Uroviricota</taxon>
        <taxon>Caudoviricetes</taxon>
        <taxon>Weiservirinae</taxon>
        <taxon>Anayavirus</taxon>
        <taxon>Anayavirus validus</taxon>
    </lineage>
</organism>